<evidence type="ECO:0000313" key="2">
    <source>
        <dbReference type="EMBL" id="WCO03021.1"/>
    </source>
</evidence>
<dbReference type="RefSeq" id="WP_249995738.1">
    <property type="nucleotide sequence ID" value="NZ_CP116221.1"/>
</dbReference>
<dbReference type="CDD" id="cd12797">
    <property type="entry name" value="M23_peptidase"/>
    <property type="match status" value="1"/>
</dbReference>
<sequence>MKYIYIILFFSQFGFCQTPYPQDYFRNPLDVTLVLSGTFAELRSNHFHSGLDIKTQQRTGLDVYAAAEGYVSRIKISHFGYGKALYITHPNGYVTVYAHLEKFSPTIESYIKEKQYEKESYEIEVFPNPEELPIQSDEIVAFSGNSGGSGGPHLHFEIRDNAERPINPMLFGIDITDTKRPVITAIYAYPKNRKSHVNEVKKRIELRLIPNKNGDYSVEPIEAYGDIGFGVVSYDQQDLAHNKNGVSNIQTFFNGNKNFEMDFKRFSFDETKHLNRYIDFEIYKTKKSRIQKLFVQSGNTLSMLHDVSDDGYIKVEDSTSSVYKIRIQDFKGNESWVNIPIKGIKAKEKLENYELKPAYYVQANESLRLEDKNISVYFAENTFYDNFHIDFAVSSDTLTLHKDVIPLMKNCTISYNIENYSEEDKSKLFIAKLYGYYKRPYYVRTSRQGNYLTARTKSLGTFTLVTDTISPTIKPVNFQDGKWISKSEFIKIRIDDNLSGIGNYRGTINGKWILMEYDYKKDTLTYNFDDSVVSDTENNLKVIVIDNIGNSSTFEATFFRK</sequence>
<dbReference type="InterPro" id="IPR050570">
    <property type="entry name" value="Cell_wall_metabolism_enzyme"/>
</dbReference>
<dbReference type="Gene3D" id="2.70.70.10">
    <property type="entry name" value="Glucose Permease (Domain IIA)"/>
    <property type="match status" value="1"/>
</dbReference>
<gene>
    <name evidence="2" type="ORF">MUN68_005895</name>
</gene>
<dbReference type="InterPro" id="IPR016047">
    <property type="entry name" value="M23ase_b-sheet_dom"/>
</dbReference>
<keyword evidence="3" id="KW-1185">Reference proteome</keyword>
<reference evidence="2 3" key="1">
    <citation type="submission" date="2023-01" db="EMBL/GenBank/DDBJ databases">
        <title>Psychroserpens ponticola sp. nov., isolated from seawater.</title>
        <authorList>
            <person name="Kristyanto S."/>
            <person name="Jung J."/>
            <person name="Kim J.M."/>
            <person name="Jeon C.O."/>
        </authorList>
    </citation>
    <scope>NUCLEOTIDE SEQUENCE [LARGE SCALE GENOMIC DNA]</scope>
    <source>
        <strain evidence="2 3">MSW6</strain>
    </source>
</reference>
<dbReference type="PANTHER" id="PTHR21666:SF270">
    <property type="entry name" value="MUREIN HYDROLASE ACTIVATOR ENVC"/>
    <property type="match status" value="1"/>
</dbReference>
<accession>A0ABY7S276</accession>
<dbReference type="PANTHER" id="PTHR21666">
    <property type="entry name" value="PEPTIDASE-RELATED"/>
    <property type="match status" value="1"/>
</dbReference>
<proteinExistence type="predicted"/>
<dbReference type="Pfam" id="PF01551">
    <property type="entry name" value="Peptidase_M23"/>
    <property type="match status" value="1"/>
</dbReference>
<name>A0ABY7S276_9FLAO</name>
<evidence type="ECO:0000259" key="1">
    <source>
        <dbReference type="Pfam" id="PF01551"/>
    </source>
</evidence>
<evidence type="ECO:0000313" key="3">
    <source>
        <dbReference type="Proteomes" id="UP001202717"/>
    </source>
</evidence>
<dbReference type="InterPro" id="IPR011055">
    <property type="entry name" value="Dup_hybrid_motif"/>
</dbReference>
<organism evidence="2 3">
    <name type="scientific">Psychroserpens ponticola</name>
    <dbReference type="NCBI Taxonomy" id="2932268"/>
    <lineage>
        <taxon>Bacteria</taxon>
        <taxon>Pseudomonadati</taxon>
        <taxon>Bacteroidota</taxon>
        <taxon>Flavobacteriia</taxon>
        <taxon>Flavobacteriales</taxon>
        <taxon>Flavobacteriaceae</taxon>
        <taxon>Psychroserpens</taxon>
    </lineage>
</organism>
<protein>
    <submittedName>
        <fullName evidence="2">M23 family metallopeptidase</fullName>
    </submittedName>
</protein>
<feature type="domain" description="M23ase beta-sheet core" evidence="1">
    <location>
        <begin position="47"/>
        <end position="113"/>
    </location>
</feature>
<dbReference type="SUPFAM" id="SSF51261">
    <property type="entry name" value="Duplicated hybrid motif"/>
    <property type="match status" value="1"/>
</dbReference>
<dbReference type="Proteomes" id="UP001202717">
    <property type="component" value="Chromosome"/>
</dbReference>
<dbReference type="EMBL" id="CP116221">
    <property type="protein sequence ID" value="WCO03021.1"/>
    <property type="molecule type" value="Genomic_DNA"/>
</dbReference>